<dbReference type="GO" id="GO:0043565">
    <property type="term" value="F:sequence-specific DNA binding"/>
    <property type="evidence" value="ECO:0007669"/>
    <property type="project" value="InterPro"/>
</dbReference>
<feature type="domain" description="WRKY" evidence="8">
    <location>
        <begin position="211"/>
        <end position="276"/>
    </location>
</feature>
<accession>A0A398ADM8</accession>
<feature type="compositionally biased region" description="Basic residues" evidence="6">
    <location>
        <begin position="191"/>
        <end position="200"/>
    </location>
</feature>
<dbReference type="PANTHER" id="PTHR31221:SF334">
    <property type="entry name" value="WRKY TRANSCRIPTION FACTOR 57-RELATED"/>
    <property type="match status" value="1"/>
</dbReference>
<dbReference type="FunFam" id="2.20.25.80:FF:000003">
    <property type="entry name" value="WRKY transcription factor 57"/>
    <property type="match status" value="1"/>
</dbReference>
<evidence type="ECO:0000313" key="10">
    <source>
        <dbReference type="Proteomes" id="UP000264353"/>
    </source>
</evidence>
<dbReference type="Proteomes" id="UP000264353">
    <property type="component" value="Chromosome A2"/>
</dbReference>
<dbReference type="GO" id="GO:0005634">
    <property type="term" value="C:nucleus"/>
    <property type="evidence" value="ECO:0007669"/>
    <property type="project" value="UniProtKB-SubCell"/>
</dbReference>
<feature type="transmembrane region" description="Helical" evidence="7">
    <location>
        <begin position="21"/>
        <end position="42"/>
    </location>
</feature>
<dbReference type="Gene3D" id="2.20.25.80">
    <property type="entry name" value="WRKY domain"/>
    <property type="match status" value="1"/>
</dbReference>
<keyword evidence="4" id="KW-0804">Transcription</keyword>
<dbReference type="GO" id="GO:0003700">
    <property type="term" value="F:DNA-binding transcription factor activity"/>
    <property type="evidence" value="ECO:0007669"/>
    <property type="project" value="InterPro"/>
</dbReference>
<evidence type="ECO:0000256" key="4">
    <source>
        <dbReference type="ARBA" id="ARBA00023163"/>
    </source>
</evidence>
<feature type="compositionally biased region" description="Polar residues" evidence="6">
    <location>
        <begin position="157"/>
        <end position="172"/>
    </location>
</feature>
<dbReference type="InterPro" id="IPR036576">
    <property type="entry name" value="WRKY_dom_sf"/>
</dbReference>
<feature type="compositionally biased region" description="Low complexity" evidence="6">
    <location>
        <begin position="122"/>
        <end position="156"/>
    </location>
</feature>
<feature type="region of interest" description="Disordered" evidence="6">
    <location>
        <begin position="104"/>
        <end position="200"/>
    </location>
</feature>
<dbReference type="InterPro" id="IPR003657">
    <property type="entry name" value="WRKY_dom"/>
</dbReference>
<feature type="region of interest" description="Disordered" evidence="6">
    <location>
        <begin position="322"/>
        <end position="358"/>
    </location>
</feature>
<evidence type="ECO:0000256" key="1">
    <source>
        <dbReference type="ARBA" id="ARBA00004123"/>
    </source>
</evidence>
<evidence type="ECO:0000259" key="8">
    <source>
        <dbReference type="PROSITE" id="PS50811"/>
    </source>
</evidence>
<evidence type="ECO:0000256" key="2">
    <source>
        <dbReference type="ARBA" id="ARBA00023015"/>
    </source>
</evidence>
<evidence type="ECO:0000256" key="6">
    <source>
        <dbReference type="SAM" id="MobiDB-lite"/>
    </source>
</evidence>
<protein>
    <recommendedName>
        <fullName evidence="8">WRKY domain-containing protein</fullName>
    </recommendedName>
</protein>
<dbReference type="SUPFAM" id="SSF118290">
    <property type="entry name" value="WRKY DNA-binding domain"/>
    <property type="match status" value="1"/>
</dbReference>
<evidence type="ECO:0000256" key="3">
    <source>
        <dbReference type="ARBA" id="ARBA00023125"/>
    </source>
</evidence>
<comment type="subcellular location">
    <subcellularLocation>
        <location evidence="1">Nucleus</location>
    </subcellularLocation>
</comment>
<keyword evidence="7" id="KW-1133">Transmembrane helix</keyword>
<evidence type="ECO:0000313" key="9">
    <source>
        <dbReference type="EMBL" id="RID74764.1"/>
    </source>
</evidence>
<dbReference type="AlphaFoldDB" id="A0A398ADM8"/>
<keyword evidence="7" id="KW-0472">Membrane</keyword>
<evidence type="ECO:0000256" key="7">
    <source>
        <dbReference type="SAM" id="Phobius"/>
    </source>
</evidence>
<keyword evidence="5" id="KW-0539">Nucleus</keyword>
<dbReference type="InterPro" id="IPR044810">
    <property type="entry name" value="WRKY_plant"/>
</dbReference>
<evidence type="ECO:0000256" key="5">
    <source>
        <dbReference type="ARBA" id="ARBA00023242"/>
    </source>
</evidence>
<dbReference type="Pfam" id="PF03106">
    <property type="entry name" value="WRKY"/>
    <property type="match status" value="1"/>
</dbReference>
<name>A0A398ADM8_BRACM</name>
<dbReference type="SMART" id="SM00774">
    <property type="entry name" value="WRKY"/>
    <property type="match status" value="1"/>
</dbReference>
<keyword evidence="2" id="KW-0805">Transcription regulation</keyword>
<gene>
    <name evidence="9" type="ORF">BRARA_B01850</name>
</gene>
<reference evidence="9 10" key="1">
    <citation type="submission" date="2018-06" db="EMBL/GenBank/DDBJ databases">
        <title>WGS assembly of Brassica rapa FPsc.</title>
        <authorList>
            <person name="Bowman J."/>
            <person name="Kohchi T."/>
            <person name="Yamato K."/>
            <person name="Jenkins J."/>
            <person name="Shu S."/>
            <person name="Ishizaki K."/>
            <person name="Yamaoka S."/>
            <person name="Nishihama R."/>
            <person name="Nakamura Y."/>
            <person name="Berger F."/>
            <person name="Adam C."/>
            <person name="Aki S."/>
            <person name="Althoff F."/>
            <person name="Araki T."/>
            <person name="Arteaga-Vazquez M."/>
            <person name="Balasubrmanian S."/>
            <person name="Bauer D."/>
            <person name="Boehm C."/>
            <person name="Briginshaw L."/>
            <person name="Caballero-Perez J."/>
            <person name="Catarino B."/>
            <person name="Chen F."/>
            <person name="Chiyoda S."/>
            <person name="Chovatia M."/>
            <person name="Davies K."/>
            <person name="Delmans M."/>
            <person name="Demura T."/>
            <person name="Dierschke T."/>
            <person name="Dolan L."/>
            <person name="Dorantes-Acosta A."/>
            <person name="Eklund D."/>
            <person name="Florent S."/>
            <person name="Flores-Sandoval E."/>
            <person name="Fujiyama A."/>
            <person name="Fukuzawa H."/>
            <person name="Galik B."/>
            <person name="Grimanelli D."/>
            <person name="Grimwood J."/>
            <person name="Grossniklaus U."/>
            <person name="Hamada T."/>
            <person name="Haseloff J."/>
            <person name="Hetherington A."/>
            <person name="Higo A."/>
            <person name="Hirakawa Y."/>
            <person name="Hundley H."/>
            <person name="Ikeda Y."/>
            <person name="Inoue K."/>
            <person name="Inoue S."/>
            <person name="Ishida S."/>
            <person name="Jia Q."/>
            <person name="Kakita M."/>
            <person name="Kanazawa T."/>
            <person name="Kawai Y."/>
            <person name="Kawashima T."/>
            <person name="Kennedy M."/>
            <person name="Kinose K."/>
            <person name="Kinoshita T."/>
            <person name="Kohara Y."/>
            <person name="Koide E."/>
            <person name="Komatsu K."/>
            <person name="Kopischke S."/>
            <person name="Kubo M."/>
            <person name="Kyozuka J."/>
            <person name="Lagercrantz U."/>
            <person name="Lin S."/>
            <person name="Lindquist E."/>
            <person name="Lipzen A."/>
            <person name="Lu C."/>
            <person name="Luna E."/>
            <person name="Martienssen R."/>
            <person name="Minamino N."/>
            <person name="Mizutani M."/>
            <person name="Mizutani M."/>
            <person name="Mochizuki N."/>
            <person name="Monte I."/>
            <person name="Mosher R."/>
            <person name="Nagasaki H."/>
            <person name="Nakagami H."/>
            <person name="Naramoto S."/>
            <person name="Nishitani K."/>
            <person name="Ohtani M."/>
            <person name="Okamoto T."/>
            <person name="Okumura M."/>
            <person name="Phillips J."/>
            <person name="Pollak B."/>
            <person name="Reinders A."/>
            <person name="Roevekamp M."/>
            <person name="Sano R."/>
            <person name="Sawa S."/>
            <person name="Schmid M."/>
            <person name="Shirakawa M."/>
            <person name="Solano R."/>
            <person name="Spunde A."/>
            <person name="Suetsugu N."/>
            <person name="Sugano S."/>
            <person name="Sugiyama A."/>
            <person name="Sun R."/>
            <person name="Suzuki Y."/>
            <person name="Takenaka M."/>
            <person name="Takezawa D."/>
            <person name="Tomogane H."/>
            <person name="Tsuzuki M."/>
            <person name="Ueda T."/>
            <person name="Umeda M."/>
            <person name="Ward J."/>
            <person name="Watanabe Y."/>
            <person name="Yazaki K."/>
            <person name="Yokoyama R."/>
            <person name="Yoshitake Y."/>
            <person name="Yotsui I."/>
            <person name="Zachgo S."/>
            <person name="Schmutz J."/>
        </authorList>
    </citation>
    <scope>NUCLEOTIDE SEQUENCE [LARGE SCALE GENOMIC DNA]</scope>
    <source>
        <strain evidence="10">cv. B-3</strain>
    </source>
</reference>
<sequence>MFQEIKKKKIQKRERVFDRCLTRHCTLMGFYSLFLLLLSLSLSSNCKQTLATSLSLHLIMNDPENPDLTNHDSSWTQLTAPDSHFFHRDTSDIFSDFVGNLHASSQSDHHHHPHSLRFDTGLTPTSGVPSSVTTTTLPSTPSSSSSPAAALSVAVTEVSTSNDLPATSSSTEDPTENSTASAAKAPETPKKEKKKAQKRIRQPRFAFMTKSDVDHLEDGYRWRKYGQKAVKNSPFPRSYYRCTNSRCTVKKRVERSSEDPLIVITTYEGQHCHQTTGFPRGGILTAHDPSNFTSHHLLPPPLSDPYYYQELLHQLHRDNTSSLRLPQSTTEGPAAVSSINPPEEGLLGDIVPQTMRNT</sequence>
<dbReference type="PROSITE" id="PS50811">
    <property type="entry name" value="WRKY"/>
    <property type="match status" value="1"/>
</dbReference>
<dbReference type="PANTHER" id="PTHR31221">
    <property type="entry name" value="WRKY TRANSCRIPTION FACTOR PROTEIN 1-RELATED"/>
    <property type="match status" value="1"/>
</dbReference>
<feature type="compositionally biased region" description="Polar residues" evidence="6">
    <location>
        <begin position="322"/>
        <end position="331"/>
    </location>
</feature>
<dbReference type="EMBL" id="CM010629">
    <property type="protein sequence ID" value="RID74764.1"/>
    <property type="molecule type" value="Genomic_DNA"/>
</dbReference>
<keyword evidence="3" id="KW-0238">DNA-binding</keyword>
<organism evidence="9 10">
    <name type="scientific">Brassica campestris</name>
    <name type="common">Field mustard</name>
    <dbReference type="NCBI Taxonomy" id="3711"/>
    <lineage>
        <taxon>Eukaryota</taxon>
        <taxon>Viridiplantae</taxon>
        <taxon>Streptophyta</taxon>
        <taxon>Embryophyta</taxon>
        <taxon>Tracheophyta</taxon>
        <taxon>Spermatophyta</taxon>
        <taxon>Magnoliopsida</taxon>
        <taxon>eudicotyledons</taxon>
        <taxon>Gunneridae</taxon>
        <taxon>Pentapetalae</taxon>
        <taxon>rosids</taxon>
        <taxon>malvids</taxon>
        <taxon>Brassicales</taxon>
        <taxon>Brassicaceae</taxon>
        <taxon>Brassiceae</taxon>
        <taxon>Brassica</taxon>
    </lineage>
</organism>
<keyword evidence="7" id="KW-0812">Transmembrane</keyword>
<proteinExistence type="predicted"/>